<dbReference type="PROSITE" id="PS00012">
    <property type="entry name" value="PHOSPHOPANTETHEINE"/>
    <property type="match status" value="1"/>
</dbReference>
<dbReference type="SUPFAM" id="SSF47336">
    <property type="entry name" value="ACP-like"/>
    <property type="match status" value="1"/>
</dbReference>
<keyword evidence="1" id="KW-0596">Phosphopantetheine</keyword>
<gene>
    <name evidence="4" type="ORF">NEH16_01115</name>
</gene>
<evidence type="ECO:0000259" key="3">
    <source>
        <dbReference type="PROSITE" id="PS50075"/>
    </source>
</evidence>
<reference evidence="4" key="1">
    <citation type="journal article" date="2022" name="Front. Microbiol.">
        <title>Mirubactin C rescues the lethal effect of cell wall biosynthesis mutations in Bacillus subtilis.</title>
        <authorList>
            <person name="Kepplinger B."/>
            <person name="Wen X."/>
            <person name="Tyler A.R."/>
            <person name="Kim B.Y."/>
            <person name="Brown J."/>
            <person name="Banks P."/>
            <person name="Dashti Y."/>
            <person name="Mackenzie E.S."/>
            <person name="Wills C."/>
            <person name="Kawai Y."/>
            <person name="Waldron K.J."/>
            <person name="Allenby N.E.E."/>
            <person name="Wu L.J."/>
            <person name="Hall M.J."/>
            <person name="Errington J."/>
        </authorList>
    </citation>
    <scope>NUCLEOTIDE SEQUENCE</scope>
    <source>
        <strain evidence="4">MDA8-470</strain>
    </source>
</reference>
<dbReference type="EMBL" id="CP098740">
    <property type="protein sequence ID" value="UZK52899.1"/>
    <property type="molecule type" value="Genomic_DNA"/>
</dbReference>
<evidence type="ECO:0000313" key="5">
    <source>
        <dbReference type="Proteomes" id="UP001164963"/>
    </source>
</evidence>
<dbReference type="InterPro" id="IPR009081">
    <property type="entry name" value="PP-bd_ACP"/>
</dbReference>
<accession>A0ABY6PL51</accession>
<evidence type="ECO:0000256" key="1">
    <source>
        <dbReference type="ARBA" id="ARBA00022450"/>
    </source>
</evidence>
<dbReference type="PROSITE" id="PS50075">
    <property type="entry name" value="CARRIER"/>
    <property type="match status" value="1"/>
</dbReference>
<protein>
    <submittedName>
        <fullName evidence="4">Acyl carrier protein</fullName>
    </submittedName>
</protein>
<feature type="domain" description="Carrier" evidence="3">
    <location>
        <begin position="10"/>
        <end position="86"/>
    </location>
</feature>
<evidence type="ECO:0000256" key="2">
    <source>
        <dbReference type="ARBA" id="ARBA00022553"/>
    </source>
</evidence>
<dbReference type="Pfam" id="PF00550">
    <property type="entry name" value="PP-binding"/>
    <property type="match status" value="1"/>
</dbReference>
<proteinExistence type="predicted"/>
<dbReference type="InterPro" id="IPR006162">
    <property type="entry name" value="Ppantetheine_attach_site"/>
</dbReference>
<keyword evidence="2" id="KW-0597">Phosphoprotein</keyword>
<evidence type="ECO:0000313" key="4">
    <source>
        <dbReference type="EMBL" id="UZK52899.1"/>
    </source>
</evidence>
<dbReference type="Proteomes" id="UP001164963">
    <property type="component" value="Chromosome"/>
</dbReference>
<keyword evidence="5" id="KW-1185">Reference proteome</keyword>
<sequence length="86" mass="9079">MSTAQDPATDPRARLAGLISDAMDGQLAAADILTARGTLTELGVSSLALLRLADTLEDEYGIELDLADPAFYQESVDSLAARLVTR</sequence>
<name>A0ABY6PL51_9ACTN</name>
<dbReference type="Gene3D" id="1.10.1200.10">
    <property type="entry name" value="ACP-like"/>
    <property type="match status" value="1"/>
</dbReference>
<dbReference type="InterPro" id="IPR036736">
    <property type="entry name" value="ACP-like_sf"/>
</dbReference>
<organism evidence="4 5">
    <name type="scientific">Streptomyces drozdowiczii</name>
    <dbReference type="NCBI Taxonomy" id="202862"/>
    <lineage>
        <taxon>Bacteria</taxon>
        <taxon>Bacillati</taxon>
        <taxon>Actinomycetota</taxon>
        <taxon>Actinomycetes</taxon>
        <taxon>Kitasatosporales</taxon>
        <taxon>Streptomycetaceae</taxon>
        <taxon>Streptomyces</taxon>
    </lineage>
</organism>
<dbReference type="RefSeq" id="WP_265538515.1">
    <property type="nucleotide sequence ID" value="NZ_CP098740.1"/>
</dbReference>